<dbReference type="PROSITE" id="PS51257">
    <property type="entry name" value="PROKAR_LIPOPROTEIN"/>
    <property type="match status" value="1"/>
</dbReference>
<accession>A0A6B3NVY1</accession>
<feature type="region of interest" description="Disordered" evidence="1">
    <location>
        <begin position="68"/>
        <end position="90"/>
    </location>
</feature>
<evidence type="ECO:0000256" key="2">
    <source>
        <dbReference type="SAM" id="SignalP"/>
    </source>
</evidence>
<keyword evidence="2" id="KW-0732">Signal</keyword>
<feature type="chain" id="PRO_5025522784" description="Lipoprotein" evidence="2">
    <location>
        <begin position="21"/>
        <end position="276"/>
    </location>
</feature>
<dbReference type="AlphaFoldDB" id="A0A6B3NVY1"/>
<evidence type="ECO:0000313" key="3">
    <source>
        <dbReference type="EMBL" id="NER66279.1"/>
    </source>
</evidence>
<evidence type="ECO:0000256" key="1">
    <source>
        <dbReference type="SAM" id="MobiDB-lite"/>
    </source>
</evidence>
<evidence type="ECO:0000313" key="4">
    <source>
        <dbReference type="Proteomes" id="UP000482634"/>
    </source>
</evidence>
<comment type="caution">
    <text evidence="3">The sequence shown here is derived from an EMBL/GenBank/DDBJ whole genome shotgun (WGS) entry which is preliminary data.</text>
</comment>
<protein>
    <recommendedName>
        <fullName evidence="5">Lipoprotein</fullName>
    </recommendedName>
</protein>
<gene>
    <name evidence="3" type="ORF">G3436_23485</name>
</gene>
<name>A0A6B3NVY1_9PSED</name>
<evidence type="ECO:0008006" key="5">
    <source>
        <dbReference type="Google" id="ProtNLM"/>
    </source>
</evidence>
<organism evidence="3 4">
    <name type="scientific">Pseudomonas brassicae</name>
    <dbReference type="NCBI Taxonomy" id="2708063"/>
    <lineage>
        <taxon>Bacteria</taxon>
        <taxon>Pseudomonadati</taxon>
        <taxon>Pseudomonadota</taxon>
        <taxon>Gammaproteobacteria</taxon>
        <taxon>Pseudomonadales</taxon>
        <taxon>Pseudomonadaceae</taxon>
        <taxon>Pseudomonas</taxon>
    </lineage>
</organism>
<proteinExistence type="predicted"/>
<sequence>MKLPYLLLALPLLSACSVVGFIAKESAAGATSHYGLSRTTLITEVPASHAVTYTASYAPADPQQCTYYSPASGGSHARRNESRSEQGQARASAQTLTFKVPLAYHIGSCTQHLKRITVSLVAPDGLLSMSDINVMPPMPGSNGALRAPDDEVMVRRLCGTAFHIVPGSTRHLLRKAIDCLAADTQWQPQERTSTGRGSDINVALDQLKHTDLRLIYRLSEAQWPLYPSHWMPVENGMKPCASPWKGIGESTCGYGQQTFSTFEMEGRQCSVYPGCT</sequence>
<dbReference type="Proteomes" id="UP000482634">
    <property type="component" value="Unassembled WGS sequence"/>
</dbReference>
<dbReference type="EMBL" id="JAAHBU010000425">
    <property type="protein sequence ID" value="NER66279.1"/>
    <property type="molecule type" value="Genomic_DNA"/>
</dbReference>
<feature type="signal peptide" evidence="2">
    <location>
        <begin position="1"/>
        <end position="20"/>
    </location>
</feature>
<keyword evidence="4" id="KW-1185">Reference proteome</keyword>
<dbReference type="RefSeq" id="WP_163950090.1">
    <property type="nucleotide sequence ID" value="NZ_JAAHBU010000425.1"/>
</dbReference>
<reference evidence="3 4" key="1">
    <citation type="submission" date="2020-02" db="EMBL/GenBank/DDBJ databases">
        <title>Broccoli isolated Pseudomonas sp.</title>
        <authorList>
            <person name="Fujikawa T."/>
            <person name="Sawada H."/>
        </authorList>
    </citation>
    <scope>NUCLEOTIDE SEQUENCE [LARGE SCALE GENOMIC DNA]</scope>
    <source>
        <strain evidence="3 4">MAFF212427</strain>
    </source>
</reference>